<evidence type="ECO:0000313" key="1">
    <source>
        <dbReference type="EMBL" id="TBT96887.1"/>
    </source>
</evidence>
<dbReference type="SUPFAM" id="SSF52047">
    <property type="entry name" value="RNI-like"/>
    <property type="match status" value="1"/>
</dbReference>
<protein>
    <submittedName>
        <fullName evidence="1">Uncharacterized protein</fullName>
    </submittedName>
</protein>
<proteinExistence type="predicted"/>
<gene>
    <name evidence="1" type="ORF">CWI36_3292p0010</name>
</gene>
<dbReference type="AlphaFoldDB" id="A0A4Q9KQE6"/>
<evidence type="ECO:0000313" key="2">
    <source>
        <dbReference type="Proteomes" id="UP000291404"/>
    </source>
</evidence>
<dbReference type="VEuPathDB" id="MicrosporidiaDB:CWI36_3292p0010"/>
<dbReference type="Proteomes" id="UP000291404">
    <property type="component" value="Unassembled WGS sequence"/>
</dbReference>
<accession>A0A4Q9KQE6</accession>
<reference evidence="1 2" key="1">
    <citation type="submission" date="2017-12" db="EMBL/GenBank/DDBJ databases">
        <authorList>
            <person name="Pombert J.-F."/>
            <person name="Haag K.L."/>
            <person name="Ebert D."/>
        </authorList>
    </citation>
    <scope>NUCLEOTIDE SEQUENCE [LARGE SCALE GENOMIC DNA]</scope>
    <source>
        <strain evidence="1">BE-OM-2</strain>
    </source>
</reference>
<organism evidence="1 2">
    <name type="scientific">Hamiltosporidium magnivora</name>
    <dbReference type="NCBI Taxonomy" id="148818"/>
    <lineage>
        <taxon>Eukaryota</taxon>
        <taxon>Fungi</taxon>
        <taxon>Fungi incertae sedis</taxon>
        <taxon>Microsporidia</taxon>
        <taxon>Dubosqiidae</taxon>
        <taxon>Hamiltosporidium</taxon>
    </lineage>
</organism>
<comment type="caution">
    <text evidence="1">The sequence shown here is derived from an EMBL/GenBank/DDBJ whole genome shotgun (WGS) entry which is preliminary data.</text>
</comment>
<keyword evidence="2" id="KW-1185">Reference proteome</keyword>
<sequence length="166" mass="19598">ATSKAKADLESSPSPLNLLFQNYRMCGIKKLIIRAFSIDNSDVKALCNLLSLVEFNIYCIKFKNISFSELFCANQEYKIKRMELIRINISEKDLIFIENLKKIRVIIFRSCDIQGNTYNEINMLFVTENYIELKYNTRKDNLPEETIKFIKEKFKTKYIVIRELVL</sequence>
<dbReference type="EMBL" id="PITI01003292">
    <property type="protein sequence ID" value="TBT96887.1"/>
    <property type="molecule type" value="Genomic_DNA"/>
</dbReference>
<feature type="non-terminal residue" evidence="1">
    <location>
        <position position="1"/>
    </location>
</feature>
<dbReference type="VEuPathDB" id="MicrosporidiaDB:CWI39_1401p0020"/>
<name>A0A4Q9KQE6_9MICR</name>